<keyword evidence="3 5" id="KW-1133">Transmembrane helix</keyword>
<reference evidence="7 8" key="1">
    <citation type="submission" date="2011-05" db="EMBL/GenBank/DDBJ databases">
        <title>Whole genome sequence of Microlunatus phosphovorus NM-1.</title>
        <authorList>
            <person name="Hosoyama A."/>
            <person name="Sasaki K."/>
            <person name="Harada T."/>
            <person name="Igarashi R."/>
            <person name="Kawakoshi A."/>
            <person name="Sasagawa M."/>
            <person name="Fukada J."/>
            <person name="Nakamura S."/>
            <person name="Katano Y."/>
            <person name="Hanada S."/>
            <person name="Kamagata Y."/>
            <person name="Nakamura N."/>
            <person name="Yamazaki S."/>
            <person name="Fujita N."/>
        </authorList>
    </citation>
    <scope>NUCLEOTIDE SEQUENCE [LARGE SCALE GENOMIC DNA]</scope>
    <source>
        <strain evidence="8">ATCC 700054 / DSM 10555 / JCM 9379 / NBRC 101784 / NCIMB 13414 / VKM Ac-1990 / NM-1</strain>
    </source>
</reference>
<dbReference type="Proteomes" id="UP000007947">
    <property type="component" value="Chromosome"/>
</dbReference>
<comment type="similarity">
    <text evidence="5">Belongs to the UPF0182 family.</text>
</comment>
<dbReference type="HOGENOM" id="CLU_007733_1_0_11"/>
<sequence>MHGLQERTHVSTPRIAQRRSAILPTLIVAAILVVAFAIFTSFWTDWLWYQSLEFGTVFTTMLMTRTGLFVVFGLLMAVLVGGNAILAYRLRSKTRVGPATSPLLERYRELLDARSIWVVVAIAIVVGLFAGGAAAGQVDAYLAWRNQTPFGITDPKFGLDIGFFVFAYPWWRFIASFLFAGLAFSAVIAAVVHYITGGLRFTGPARGGSAAAQAHLSILVGLAVLVKGVGYWFDRYGLIIANTTLGGDSFTGINYTADNATANAKLILSVIAAVCALLFFANAVLRRWVIPVIGLTLLVLSSIVLGIVYPGAVQYFSVRPDEPDKEREYIAHNIAATRAAYAVDNAEVTDYSAKTTATAGQLRHDAEALPGIRLIDPAVISPAYEQLQQVRGYYKFAPTLDVDRYTIEGAETDAVVAVREMDVDGIEGKNWNNLKTVYTHGYGVVAAYGNKRQAGGEPEWIVRDIPPQGKIKQVEPRVYFGEIQTDYSIVGAPEGSTPIELDTPGGGDLGGPTTNTYEGRGGVPVGSWWHRALYAAKFADVNILLSDRVNSDSKIIYDRTPRDRVQKAAPWLKADGDPYPAVVDGRIVWIVDGYTTSNSYPYSQRVALNQVTSDSQTAAQGTNVVAQPDTNINYIRNSVKAVVDAYDGTVKLYAWDEDDPVLKTWEKAFPGTVLPKSDISADLEAHLRYPQDMFKVQRSIFARYHMTDPYNWYLQSGLWEVPNDPVAGPNSNVKETPYYLSIKWPGDADPIFSLTSVYVPRGRSNLAAYMAVNADASSPDYGQLRVLQMSDTTQIDGPGQTANAMVTNERVAERLRPYQQGTAQAAYGNLLTLPVGGGLLYVQPVYTQRQGSTGAYPVLRFVMARFGQQVGIGDTLQEALDQVFAGDSGANTGEETDPSASPTPKPSGSQSPSTPTEPDNPAAIEALDEAETAFEAAQKALTSGDLGKYQTEIEKAKAATERALKAMGR</sequence>
<keyword evidence="1 5" id="KW-1003">Cell membrane</keyword>
<organism evidence="7 8">
    <name type="scientific">Microlunatus phosphovorus (strain ATCC 700054 / DSM 10555 / JCM 9379 / NBRC 101784 / NCIMB 13414 / VKM Ac-1990 / NM-1)</name>
    <dbReference type="NCBI Taxonomy" id="1032480"/>
    <lineage>
        <taxon>Bacteria</taxon>
        <taxon>Bacillati</taxon>
        <taxon>Actinomycetota</taxon>
        <taxon>Actinomycetes</taxon>
        <taxon>Propionibacteriales</taxon>
        <taxon>Propionibacteriaceae</taxon>
        <taxon>Microlunatus</taxon>
    </lineage>
</organism>
<dbReference type="eggNOG" id="COG1615">
    <property type="taxonomic scope" value="Bacteria"/>
</dbReference>
<dbReference type="Pfam" id="PF03699">
    <property type="entry name" value="UPF0182"/>
    <property type="match status" value="1"/>
</dbReference>
<evidence type="ECO:0000313" key="7">
    <source>
        <dbReference type="EMBL" id="BAK36160.1"/>
    </source>
</evidence>
<dbReference type="GO" id="GO:0005886">
    <property type="term" value="C:plasma membrane"/>
    <property type="evidence" value="ECO:0007669"/>
    <property type="project" value="UniProtKB-SubCell"/>
</dbReference>
<dbReference type="InterPro" id="IPR005372">
    <property type="entry name" value="UPF0182"/>
</dbReference>
<dbReference type="GO" id="GO:0005576">
    <property type="term" value="C:extracellular region"/>
    <property type="evidence" value="ECO:0007669"/>
    <property type="project" value="TreeGrafter"/>
</dbReference>
<evidence type="ECO:0000256" key="2">
    <source>
        <dbReference type="ARBA" id="ARBA00022692"/>
    </source>
</evidence>
<dbReference type="STRING" id="1032480.MLP_31460"/>
<feature type="transmembrane region" description="Helical" evidence="5">
    <location>
        <begin position="266"/>
        <end position="285"/>
    </location>
</feature>
<keyword evidence="4 5" id="KW-0472">Membrane</keyword>
<comment type="subcellular location">
    <subcellularLocation>
        <location evidence="5">Cell membrane</location>
        <topology evidence="5">Multi-pass membrane protein</topology>
    </subcellularLocation>
</comment>
<evidence type="ECO:0000256" key="4">
    <source>
        <dbReference type="ARBA" id="ARBA00023136"/>
    </source>
</evidence>
<evidence type="ECO:0000256" key="1">
    <source>
        <dbReference type="ARBA" id="ARBA00022475"/>
    </source>
</evidence>
<feature type="transmembrane region" description="Helical" evidence="5">
    <location>
        <begin position="63"/>
        <end position="86"/>
    </location>
</feature>
<feature type="transmembrane region" description="Helical" evidence="5">
    <location>
        <begin position="292"/>
        <end position="312"/>
    </location>
</feature>
<feature type="region of interest" description="Disordered" evidence="6">
    <location>
        <begin position="886"/>
        <end position="922"/>
    </location>
</feature>
<dbReference type="PANTHER" id="PTHR39344">
    <property type="entry name" value="UPF0182 PROTEIN SLL1060"/>
    <property type="match status" value="1"/>
</dbReference>
<evidence type="ECO:0000256" key="5">
    <source>
        <dbReference type="HAMAP-Rule" id="MF_01600"/>
    </source>
</evidence>
<accession>F5XL94</accession>
<gene>
    <name evidence="7" type="ordered locus">MLP_31460</name>
</gene>
<feature type="transmembrane region" description="Helical" evidence="5">
    <location>
        <begin position="21"/>
        <end position="43"/>
    </location>
</feature>
<evidence type="ECO:0000313" key="8">
    <source>
        <dbReference type="Proteomes" id="UP000007947"/>
    </source>
</evidence>
<protein>
    <recommendedName>
        <fullName evidence="5">UPF0182 protein MLP_31460</fullName>
    </recommendedName>
</protein>
<keyword evidence="8" id="KW-1185">Reference proteome</keyword>
<feature type="transmembrane region" description="Helical" evidence="5">
    <location>
        <begin position="170"/>
        <end position="195"/>
    </location>
</feature>
<dbReference type="KEGG" id="mph:MLP_31460"/>
<feature type="transmembrane region" description="Helical" evidence="5">
    <location>
        <begin position="116"/>
        <end position="135"/>
    </location>
</feature>
<feature type="compositionally biased region" description="Polar residues" evidence="6">
    <location>
        <begin position="889"/>
        <end position="917"/>
    </location>
</feature>
<evidence type="ECO:0000256" key="6">
    <source>
        <dbReference type="SAM" id="MobiDB-lite"/>
    </source>
</evidence>
<name>F5XL94_MICPN</name>
<proteinExistence type="inferred from homology"/>
<keyword evidence="2 5" id="KW-0812">Transmembrane</keyword>
<dbReference type="AlphaFoldDB" id="F5XL94"/>
<dbReference type="HAMAP" id="MF_01600">
    <property type="entry name" value="UPF0182"/>
    <property type="match status" value="1"/>
</dbReference>
<feature type="transmembrane region" description="Helical" evidence="5">
    <location>
        <begin position="216"/>
        <end position="233"/>
    </location>
</feature>
<dbReference type="EMBL" id="AP012204">
    <property type="protein sequence ID" value="BAK36160.1"/>
    <property type="molecule type" value="Genomic_DNA"/>
</dbReference>
<evidence type="ECO:0000256" key="3">
    <source>
        <dbReference type="ARBA" id="ARBA00022989"/>
    </source>
</evidence>
<dbReference type="PANTHER" id="PTHR39344:SF1">
    <property type="entry name" value="UPF0182 PROTEIN SLL1060"/>
    <property type="match status" value="1"/>
</dbReference>